<dbReference type="SMART" id="SM00862">
    <property type="entry name" value="Trans_reg_C"/>
    <property type="match status" value="1"/>
</dbReference>
<evidence type="ECO:0000313" key="5">
    <source>
        <dbReference type="Proteomes" id="UP001235133"/>
    </source>
</evidence>
<keyword evidence="5" id="KW-1185">Reference proteome</keyword>
<keyword evidence="1" id="KW-0238">DNA-binding</keyword>
<protein>
    <submittedName>
        <fullName evidence="4">ATPase</fullName>
    </submittedName>
</protein>
<dbReference type="PRINTS" id="PR00364">
    <property type="entry name" value="DISEASERSIST"/>
</dbReference>
<evidence type="ECO:0000256" key="2">
    <source>
        <dbReference type="SAM" id="MobiDB-lite"/>
    </source>
</evidence>
<organism evidence="4 5">
    <name type="scientific">Microbacterium psychrotolerans</name>
    <dbReference type="NCBI Taxonomy" id="3068321"/>
    <lineage>
        <taxon>Bacteria</taxon>
        <taxon>Bacillati</taxon>
        <taxon>Actinomycetota</taxon>
        <taxon>Actinomycetes</taxon>
        <taxon>Micrococcales</taxon>
        <taxon>Microbacteriaceae</taxon>
        <taxon>Microbacterium</taxon>
    </lineage>
</organism>
<evidence type="ECO:0000256" key="1">
    <source>
        <dbReference type="ARBA" id="ARBA00023125"/>
    </source>
</evidence>
<feature type="domain" description="OmpR/PhoB-type" evidence="3">
    <location>
        <begin position="15"/>
        <end position="87"/>
    </location>
</feature>
<proteinExistence type="predicted"/>
<dbReference type="Proteomes" id="UP001235133">
    <property type="component" value="Unassembled WGS sequence"/>
</dbReference>
<name>A0ABU0Z437_9MICO</name>
<dbReference type="EMBL" id="JAVFWO010000004">
    <property type="protein sequence ID" value="MDQ7879351.1"/>
    <property type="molecule type" value="Genomic_DNA"/>
</dbReference>
<sequence>MRLRFFGGLEAEADDAPVEIRGRGQEALLFRLALDAGTTVAYRSLAEDVWPDDLPEDPRASLQSLASRLRRVVPAGTLEAVPGGYRLAMAREDVDIALFQDLVDRARHADDPAAAVADARAALALWRGEPWTPGEGFDWVVRDLLEDRAHAERIAGAGVGISTGASASPGAAAATASIAPAPEPPAGVSPAAAVATSVPASLTPLIGRTRELELIESQLRSERLVTLIGPGGAGKTTLAFETARRTPGSIVVELAPAAPGEVWAAVAGAVGRSIRVGELVSTSARDRVVEALAGRSVLVVLDNCEHVSAEAAGVALDLLGSAPGSRILATSREPLGLAGEAFVDLGPLPGDDARELFTRRVRAARGTPPAGDEAAAVERIVSRLDGLPLALELAAAKSRTLTIAEIDSGLDDRFALLATGPRALEARHQTLRALIDWSWETLTDAERTALLAAAVFPDGIDARDVPAVAAAFDVDGESFEGLVDKSLLRRSEGRLRMLETVREYGVDRLRTEGREAAFRAREARAMSELAARQDALLRGPRVREGLAWFDADEENLTAALRTCAEQPGLEDIGIRLVRACFWTWIMRERFTELQSGIGRFGEAAAALDSEPAVVVRAIALLGLAFAPEAGKPDPAAVPMAATDDGGARDAATGGIPPAEDSAARPGVPTPSGLARLEREAPAVVAAAAVHRSELSAAVPPLLHGLLEEARQHVPGAPWTRSFTIRDDGLEDAPAWTHAFLSMMRSALAQNTGDTRTLGAESDRALSMFLELGDVWGTAFASQMRSEWLQLAGRLEEALAVADASTEGLAGLTSTTDLVQQRSQSIGLLLRLGRIDEARERLAGSRELARSFESPRALAQTDMDAAMIEIAVGDGAEALRHLDAIDAQMLPAFPDQLTAWSQSRRAQALLLEGRADEALDALRQAYPSAAHSGDHPIVSDVAVSIAGWLALAGRDADARRALVAAARLRGGVDATDPFLRVMRARFETDVLVPGATDGAGHDSDSADELAVLAALLS</sequence>
<reference evidence="4 5" key="1">
    <citation type="submission" date="2023-08" db="EMBL/GenBank/DDBJ databases">
        <title>Microbacterium psychrotolerans sp. nov., a psychrotolerant bacterium isolated from soil in Heilongjiang Province, China.</title>
        <authorList>
            <person name="An P."/>
            <person name="Zhao D."/>
            <person name="Xiang H."/>
        </authorList>
    </citation>
    <scope>NUCLEOTIDE SEQUENCE [LARGE SCALE GENOMIC DNA]</scope>
    <source>
        <strain evidence="4 5">QXD-8</strain>
    </source>
</reference>
<dbReference type="Gene3D" id="1.25.40.10">
    <property type="entry name" value="Tetratricopeptide repeat domain"/>
    <property type="match status" value="1"/>
</dbReference>
<dbReference type="InterPro" id="IPR016032">
    <property type="entry name" value="Sig_transdc_resp-reg_C-effctor"/>
</dbReference>
<dbReference type="InterPro" id="IPR036388">
    <property type="entry name" value="WH-like_DNA-bd_sf"/>
</dbReference>
<dbReference type="SUPFAM" id="SSF46894">
    <property type="entry name" value="C-terminal effector domain of the bipartite response regulators"/>
    <property type="match status" value="1"/>
</dbReference>
<dbReference type="SUPFAM" id="SSF52540">
    <property type="entry name" value="P-loop containing nucleoside triphosphate hydrolases"/>
    <property type="match status" value="1"/>
</dbReference>
<evidence type="ECO:0000259" key="3">
    <source>
        <dbReference type="SMART" id="SM00862"/>
    </source>
</evidence>
<dbReference type="Gene3D" id="1.10.10.10">
    <property type="entry name" value="Winged helix-like DNA-binding domain superfamily/Winged helix DNA-binding domain"/>
    <property type="match status" value="1"/>
</dbReference>
<dbReference type="InterPro" id="IPR001867">
    <property type="entry name" value="OmpR/PhoB-type_DNA-bd"/>
</dbReference>
<dbReference type="RefSeq" id="WP_308868966.1">
    <property type="nucleotide sequence ID" value="NZ_JAVFWO010000004.1"/>
</dbReference>
<dbReference type="PANTHER" id="PTHR47691">
    <property type="entry name" value="REGULATOR-RELATED"/>
    <property type="match status" value="1"/>
</dbReference>
<dbReference type="Gene3D" id="3.40.50.300">
    <property type="entry name" value="P-loop containing nucleotide triphosphate hydrolases"/>
    <property type="match status" value="1"/>
</dbReference>
<feature type="region of interest" description="Disordered" evidence="2">
    <location>
        <begin position="632"/>
        <end position="667"/>
    </location>
</feature>
<dbReference type="InterPro" id="IPR027417">
    <property type="entry name" value="P-loop_NTPase"/>
</dbReference>
<evidence type="ECO:0000313" key="4">
    <source>
        <dbReference type="EMBL" id="MDQ7879351.1"/>
    </source>
</evidence>
<dbReference type="PANTHER" id="PTHR47691:SF3">
    <property type="entry name" value="HTH-TYPE TRANSCRIPTIONAL REGULATOR RV0890C-RELATED"/>
    <property type="match status" value="1"/>
</dbReference>
<gene>
    <name evidence="4" type="ORF">Q9R08_15275</name>
</gene>
<accession>A0ABU0Z437</accession>
<dbReference type="SUPFAM" id="SSF48452">
    <property type="entry name" value="TPR-like"/>
    <property type="match status" value="1"/>
</dbReference>
<dbReference type="InterPro" id="IPR011990">
    <property type="entry name" value="TPR-like_helical_dom_sf"/>
</dbReference>
<comment type="caution">
    <text evidence="4">The sequence shown here is derived from an EMBL/GenBank/DDBJ whole genome shotgun (WGS) entry which is preliminary data.</text>
</comment>
<feature type="compositionally biased region" description="Low complexity" evidence="2">
    <location>
        <begin position="640"/>
        <end position="654"/>
    </location>
</feature>